<sequence>MKIQDIIKKGFAFAVVIAALTVNASAQASNTIEITNPATVSRTDELIRLQRTKIERQLHHAVKYIVVSVSGRDLPVQYVDDDGDGKWDEAIFLYSFVAKEKTNFRISASETDNAQSTEQKAHVRLRKKNADDSFGPSIEVETMPLRNPATDFSKRPLPNYLTEGPAWENDKVAFRLYFDVRNNKDIYGKTTSKMMMDTVGTNYKISYHNLSDWGMDVLHVVKSLGAGALALSVPQKGGADTLIRLGGKDITKTVYQQKADGPLLAKFTMTYDWQIKDQPLQVKEEISIWGGQYFYESKVTITGAPAGSALITGMADFYENTFETLVKDKAVIGLSYGKQSENKDNLGLGVLVNKQSFVKADSINRSNTDINETYIVKQRIKDGMPLTYRFYTGWERTDQRFTKMEDFKEFLKEEAIRYSQPVKMQWKK</sequence>
<comment type="caution">
    <text evidence="2">The sequence shown here is derived from an EMBL/GenBank/DDBJ whole genome shotgun (WGS) entry which is preliminary data.</text>
</comment>
<organism evidence="2 3">
    <name type="scientific">Paraflavisolibacter caeni</name>
    <dbReference type="NCBI Taxonomy" id="2982496"/>
    <lineage>
        <taxon>Bacteria</taxon>
        <taxon>Pseudomonadati</taxon>
        <taxon>Bacteroidota</taxon>
        <taxon>Chitinophagia</taxon>
        <taxon>Chitinophagales</taxon>
        <taxon>Chitinophagaceae</taxon>
        <taxon>Paraflavisolibacter</taxon>
    </lineage>
</organism>
<keyword evidence="3" id="KW-1185">Reference proteome</keyword>
<dbReference type="Proteomes" id="UP001155483">
    <property type="component" value="Unassembled WGS sequence"/>
</dbReference>
<evidence type="ECO:0000313" key="2">
    <source>
        <dbReference type="EMBL" id="MCU7552582.1"/>
    </source>
</evidence>
<accession>A0A9X2Y115</accession>
<dbReference type="Pfam" id="PF16153">
    <property type="entry name" value="DUF4861"/>
    <property type="match status" value="1"/>
</dbReference>
<evidence type="ECO:0000313" key="3">
    <source>
        <dbReference type="Proteomes" id="UP001155483"/>
    </source>
</evidence>
<proteinExistence type="predicted"/>
<feature type="signal peptide" evidence="1">
    <location>
        <begin position="1"/>
        <end position="28"/>
    </location>
</feature>
<dbReference type="RefSeq" id="WP_279300019.1">
    <property type="nucleotide sequence ID" value="NZ_JAOTIF010000037.1"/>
</dbReference>
<reference evidence="2" key="2">
    <citation type="submission" date="2023-04" db="EMBL/GenBank/DDBJ databases">
        <title>Paracnuella aquatica gen. nov., sp. nov., a member of the family Chitinophagaceae isolated from a hot spring.</title>
        <authorList>
            <person name="Wang C."/>
        </authorList>
    </citation>
    <scope>NUCLEOTIDE SEQUENCE</scope>
    <source>
        <strain evidence="2">LB-8</strain>
    </source>
</reference>
<keyword evidence="1" id="KW-0732">Signal</keyword>
<protein>
    <submittedName>
        <fullName evidence="2">DUF4861 domain-containing protein</fullName>
    </submittedName>
</protein>
<reference evidence="2" key="1">
    <citation type="submission" date="2022-09" db="EMBL/GenBank/DDBJ databases">
        <authorList>
            <person name="Yuan C."/>
            <person name="Ke Z."/>
        </authorList>
    </citation>
    <scope>NUCLEOTIDE SEQUENCE</scope>
    <source>
        <strain evidence="2">LB-8</strain>
    </source>
</reference>
<dbReference type="EMBL" id="JAOTIF010000037">
    <property type="protein sequence ID" value="MCU7552582.1"/>
    <property type="molecule type" value="Genomic_DNA"/>
</dbReference>
<feature type="chain" id="PRO_5040831267" evidence="1">
    <location>
        <begin position="29"/>
        <end position="428"/>
    </location>
</feature>
<dbReference type="InterPro" id="IPR032342">
    <property type="entry name" value="DUF4861"/>
</dbReference>
<gene>
    <name evidence="2" type="ORF">OCK74_25915</name>
</gene>
<evidence type="ECO:0000256" key="1">
    <source>
        <dbReference type="SAM" id="SignalP"/>
    </source>
</evidence>
<name>A0A9X2Y115_9BACT</name>
<dbReference type="AlphaFoldDB" id="A0A9X2Y115"/>